<sequence>MSGSASPSQPGIPNGLDAHNAHAQKNPVPIPYTPPPPTSRPEVLQRSPTPPNVSPLGWEGDREKYDAALKERIKYAEQKWGPGSTRKVEGKMRPHRCAEHLKDVLEKMSSYPYYDIGYPFTNFIKCMWAKPGEEPPALMWTFSDVRDYNDSAIKTTMKTPWTGKESRPLHATDSKATRSDTTSDSYSAPTCPSK</sequence>
<organism evidence="2 3">
    <name type="scientific">Synchytrium endobioticum</name>
    <dbReference type="NCBI Taxonomy" id="286115"/>
    <lineage>
        <taxon>Eukaryota</taxon>
        <taxon>Fungi</taxon>
        <taxon>Fungi incertae sedis</taxon>
        <taxon>Chytridiomycota</taxon>
        <taxon>Chytridiomycota incertae sedis</taxon>
        <taxon>Chytridiomycetes</taxon>
        <taxon>Synchytriales</taxon>
        <taxon>Synchytriaceae</taxon>
        <taxon>Synchytrium</taxon>
    </lineage>
</organism>
<accession>A0A507CS86</accession>
<reference evidence="2 3" key="1">
    <citation type="journal article" date="2019" name="Sci. Rep.">
        <title>Comparative genomics of chytrid fungi reveal insights into the obligate biotrophic and pathogenic lifestyle of Synchytrium endobioticum.</title>
        <authorList>
            <person name="van de Vossenberg B.T.L.H."/>
            <person name="Warris S."/>
            <person name="Nguyen H.D.T."/>
            <person name="van Gent-Pelzer M.P.E."/>
            <person name="Joly D.L."/>
            <person name="van de Geest H.C."/>
            <person name="Bonants P.J.M."/>
            <person name="Smith D.S."/>
            <person name="Levesque C.A."/>
            <person name="van der Lee T.A.J."/>
        </authorList>
    </citation>
    <scope>NUCLEOTIDE SEQUENCE [LARGE SCALE GENOMIC DNA]</scope>
    <source>
        <strain evidence="2 3">LEV6574</strain>
    </source>
</reference>
<dbReference type="EMBL" id="QEAM01000292">
    <property type="protein sequence ID" value="TPX41999.1"/>
    <property type="molecule type" value="Genomic_DNA"/>
</dbReference>
<feature type="region of interest" description="Disordered" evidence="1">
    <location>
        <begin position="1"/>
        <end position="61"/>
    </location>
</feature>
<evidence type="ECO:0000313" key="2">
    <source>
        <dbReference type="EMBL" id="TPX41999.1"/>
    </source>
</evidence>
<dbReference type="Proteomes" id="UP000320475">
    <property type="component" value="Unassembled WGS sequence"/>
</dbReference>
<protein>
    <submittedName>
        <fullName evidence="2">Uncharacterized protein</fullName>
    </submittedName>
</protein>
<name>A0A507CS86_9FUNG</name>
<evidence type="ECO:0000256" key="1">
    <source>
        <dbReference type="SAM" id="MobiDB-lite"/>
    </source>
</evidence>
<proteinExistence type="predicted"/>
<dbReference type="AlphaFoldDB" id="A0A507CS86"/>
<feature type="compositionally biased region" description="Polar residues" evidence="1">
    <location>
        <begin position="179"/>
        <end position="194"/>
    </location>
</feature>
<comment type="caution">
    <text evidence="2">The sequence shown here is derived from an EMBL/GenBank/DDBJ whole genome shotgun (WGS) entry which is preliminary data.</text>
</comment>
<evidence type="ECO:0000313" key="3">
    <source>
        <dbReference type="Proteomes" id="UP000320475"/>
    </source>
</evidence>
<feature type="region of interest" description="Disordered" evidence="1">
    <location>
        <begin position="156"/>
        <end position="194"/>
    </location>
</feature>
<feature type="compositionally biased region" description="Basic and acidic residues" evidence="1">
    <location>
        <begin position="164"/>
        <end position="178"/>
    </location>
</feature>
<gene>
    <name evidence="2" type="ORF">SeLEV6574_g05815</name>
</gene>
<dbReference type="OrthoDB" id="5516192at2759"/>
<feature type="compositionally biased region" description="Pro residues" evidence="1">
    <location>
        <begin position="28"/>
        <end position="39"/>
    </location>
</feature>
<feature type="compositionally biased region" description="Polar residues" evidence="1">
    <location>
        <begin position="1"/>
        <end position="11"/>
    </location>
</feature>